<dbReference type="EMBL" id="NPEV01000236">
    <property type="protein sequence ID" value="RAI18118.1"/>
    <property type="molecule type" value="Genomic_DNA"/>
</dbReference>
<dbReference type="SUPFAM" id="SSF110921">
    <property type="entry name" value="2-isopropylmalate synthase LeuA, allosteric (dimerisation) domain"/>
    <property type="match status" value="1"/>
</dbReference>
<dbReference type="InterPro" id="IPR013709">
    <property type="entry name" value="2-isopropylmalate_synth_dimer"/>
</dbReference>
<organism evidence="3 4">
    <name type="scientific">Rhodobium orientis</name>
    <dbReference type="NCBI Taxonomy" id="34017"/>
    <lineage>
        <taxon>Bacteria</taxon>
        <taxon>Pseudomonadati</taxon>
        <taxon>Pseudomonadota</taxon>
        <taxon>Alphaproteobacteria</taxon>
        <taxon>Hyphomicrobiales</taxon>
        <taxon>Rhodobiaceae</taxon>
        <taxon>Rhodobium</taxon>
    </lineage>
</organism>
<comment type="caution">
    <text evidence="3">The sequence shown here is derived from an EMBL/GenBank/DDBJ whole genome shotgun (WGS) entry which is preliminary data.</text>
</comment>
<sequence length="52" mass="5436">VRVMIDGKESGGRGVAQDVLEASAKAYLNAVNRYLVLKTNTEGLSKQAAVGS</sequence>
<feature type="non-terminal residue" evidence="3">
    <location>
        <position position="1"/>
    </location>
</feature>
<dbReference type="Gene3D" id="3.30.160.270">
    <property type="match status" value="1"/>
</dbReference>
<evidence type="ECO:0000259" key="2">
    <source>
        <dbReference type="Pfam" id="PF08502"/>
    </source>
</evidence>
<reference evidence="3 4" key="1">
    <citation type="submission" date="2017-07" db="EMBL/GenBank/DDBJ databases">
        <title>Draft Genome Sequences of Select Purple Nonsulfur Bacteria.</title>
        <authorList>
            <person name="Lasarre B."/>
            <person name="Mckinlay J.B."/>
        </authorList>
    </citation>
    <scope>NUCLEOTIDE SEQUENCE [LARGE SCALE GENOMIC DNA]</scope>
    <source>
        <strain evidence="3 4">DSM 11290</strain>
    </source>
</reference>
<gene>
    <name evidence="3" type="ORF">CH339_24040</name>
</gene>
<dbReference type="AlphaFoldDB" id="A0A327JL88"/>
<keyword evidence="4" id="KW-1185">Reference proteome</keyword>
<dbReference type="GO" id="GO:0003852">
    <property type="term" value="F:2-isopropylmalate synthase activity"/>
    <property type="evidence" value="ECO:0007669"/>
    <property type="project" value="InterPro"/>
</dbReference>
<accession>A0A327JL88</accession>
<feature type="domain" description="2-isopropylmalate synthase LeuA allosteric (dimerisation)" evidence="2">
    <location>
        <begin position="1"/>
        <end position="35"/>
    </location>
</feature>
<evidence type="ECO:0000256" key="1">
    <source>
        <dbReference type="ARBA" id="ARBA00022679"/>
    </source>
</evidence>
<dbReference type="Proteomes" id="UP000249299">
    <property type="component" value="Unassembled WGS sequence"/>
</dbReference>
<dbReference type="GO" id="GO:0009098">
    <property type="term" value="P:L-leucine biosynthetic process"/>
    <property type="evidence" value="ECO:0007669"/>
    <property type="project" value="InterPro"/>
</dbReference>
<dbReference type="Pfam" id="PF08502">
    <property type="entry name" value="LeuA_dimer"/>
    <property type="match status" value="1"/>
</dbReference>
<protein>
    <recommendedName>
        <fullName evidence="2">2-isopropylmalate synthase LeuA allosteric (dimerisation) domain-containing protein</fullName>
    </recommendedName>
</protein>
<evidence type="ECO:0000313" key="3">
    <source>
        <dbReference type="EMBL" id="RAI18118.1"/>
    </source>
</evidence>
<name>A0A327JL88_9HYPH</name>
<proteinExistence type="predicted"/>
<evidence type="ECO:0000313" key="4">
    <source>
        <dbReference type="Proteomes" id="UP000249299"/>
    </source>
</evidence>
<dbReference type="InterPro" id="IPR036230">
    <property type="entry name" value="LeuA_allosteric_dom_sf"/>
</dbReference>
<keyword evidence="1" id="KW-0808">Transferase</keyword>